<accession>A0A835FH64</accession>
<sequence length="48" mass="5362">MCGRHVKLLSPVLKKQMATTMCSKSNSLNSLTTRRQCLSIPYHSRAIA</sequence>
<name>A0A835FH64_9POAL</name>
<reference evidence="1" key="1">
    <citation type="submission" date="2020-07" db="EMBL/GenBank/DDBJ databases">
        <title>Genome sequence and genetic diversity analysis of an under-domesticated orphan crop, white fonio (Digitaria exilis).</title>
        <authorList>
            <person name="Bennetzen J.L."/>
            <person name="Chen S."/>
            <person name="Ma X."/>
            <person name="Wang X."/>
            <person name="Yssel A.E.J."/>
            <person name="Chaluvadi S.R."/>
            <person name="Johnson M."/>
            <person name="Gangashetty P."/>
            <person name="Hamidou F."/>
            <person name="Sanogo M.D."/>
            <person name="Zwaenepoel A."/>
            <person name="Wallace J."/>
            <person name="Van De Peer Y."/>
            <person name="Van Deynze A."/>
        </authorList>
    </citation>
    <scope>NUCLEOTIDE SEQUENCE</scope>
    <source>
        <tissue evidence="1">Leaves</tissue>
    </source>
</reference>
<dbReference type="AlphaFoldDB" id="A0A835FH64"/>
<dbReference type="Proteomes" id="UP000636709">
    <property type="component" value="Unassembled WGS sequence"/>
</dbReference>
<keyword evidence="2" id="KW-1185">Reference proteome</keyword>
<protein>
    <submittedName>
        <fullName evidence="1">Uncharacterized protein</fullName>
    </submittedName>
</protein>
<gene>
    <name evidence="1" type="ORF">HU200_011375</name>
</gene>
<comment type="caution">
    <text evidence="1">The sequence shown here is derived from an EMBL/GenBank/DDBJ whole genome shotgun (WGS) entry which is preliminary data.</text>
</comment>
<evidence type="ECO:0000313" key="2">
    <source>
        <dbReference type="Proteomes" id="UP000636709"/>
    </source>
</evidence>
<proteinExistence type="predicted"/>
<evidence type="ECO:0000313" key="1">
    <source>
        <dbReference type="EMBL" id="KAF8754838.1"/>
    </source>
</evidence>
<dbReference type="EMBL" id="JACEFO010000844">
    <property type="protein sequence ID" value="KAF8754838.1"/>
    <property type="molecule type" value="Genomic_DNA"/>
</dbReference>
<organism evidence="1 2">
    <name type="scientific">Digitaria exilis</name>
    <dbReference type="NCBI Taxonomy" id="1010633"/>
    <lineage>
        <taxon>Eukaryota</taxon>
        <taxon>Viridiplantae</taxon>
        <taxon>Streptophyta</taxon>
        <taxon>Embryophyta</taxon>
        <taxon>Tracheophyta</taxon>
        <taxon>Spermatophyta</taxon>
        <taxon>Magnoliopsida</taxon>
        <taxon>Liliopsida</taxon>
        <taxon>Poales</taxon>
        <taxon>Poaceae</taxon>
        <taxon>PACMAD clade</taxon>
        <taxon>Panicoideae</taxon>
        <taxon>Panicodae</taxon>
        <taxon>Paniceae</taxon>
        <taxon>Anthephorinae</taxon>
        <taxon>Digitaria</taxon>
    </lineage>
</organism>